<keyword evidence="1" id="KW-0805">Transcription regulation</keyword>
<dbReference type="Proteomes" id="UP000000248">
    <property type="component" value="Chromosome"/>
</dbReference>
<evidence type="ECO:0000256" key="2">
    <source>
        <dbReference type="ARBA" id="ARBA00023125"/>
    </source>
</evidence>
<dbReference type="Pfam" id="PF01381">
    <property type="entry name" value="HTH_3"/>
    <property type="match status" value="1"/>
</dbReference>
<keyword evidence="6" id="KW-1185">Reference proteome</keyword>
<dbReference type="Pfam" id="PF00717">
    <property type="entry name" value="Peptidase_S24"/>
    <property type="match status" value="1"/>
</dbReference>
<evidence type="ECO:0000259" key="4">
    <source>
        <dbReference type="PROSITE" id="PS50943"/>
    </source>
</evidence>
<dbReference type="Gene3D" id="2.10.109.10">
    <property type="entry name" value="Umud Fragment, subunit A"/>
    <property type="match status" value="1"/>
</dbReference>
<dbReference type="PROSITE" id="PS50943">
    <property type="entry name" value="HTH_CROC1"/>
    <property type="match status" value="1"/>
</dbReference>
<feature type="domain" description="HTH cro/C1-type" evidence="4">
    <location>
        <begin position="80"/>
        <end position="133"/>
    </location>
</feature>
<accession>A5EUX6</accession>
<protein>
    <submittedName>
        <fullName evidence="5">Regulatory protein RegA2</fullName>
    </submittedName>
</protein>
<sequence length="305" mass="34364">MKTLHPSLERLLRATQLSPSELAKALDTTPQVVTNWGTRGVSKSGVLKAEREFGIDMGYIIDGVQRRTNNKSEVSLASNVKILRELNNLSQDQLAEKIGKSQAAIQKIEAGLTLRPRFLQDLANALGVSSIDLEYKDFEKELKKQAIESDIGTMGKFRLWSSNDPLPEDEYAYLPFFKDVEFQGGTGCCEMQDYNGFRLPFAKSTLHRYGVPLDQAFCVTLTGNSMEPVIPKGSTLGINKADTVLKEGDIYAIRQDDLFRVKRLYHAPNGMIRISSFNQEEYKDELVRPENIEIIGRVFTYQVML</sequence>
<dbReference type="InterPro" id="IPR015927">
    <property type="entry name" value="Peptidase_S24_S26A/B/C"/>
</dbReference>
<reference evidence="5 6" key="1">
    <citation type="journal article" date="2007" name="Nat. Biotechnol.">
        <title>Genome sequence and identification of candidate vaccine antigens from the animal pathogen Dichelobacter nodosus.</title>
        <authorList>
            <person name="Myers G.S."/>
            <person name="Parker D."/>
            <person name="Al-Hasani K."/>
            <person name="Kennan R.M."/>
            <person name="Seemann T."/>
            <person name="Ren Q."/>
            <person name="Badger J.H."/>
            <person name="Selengut J.D."/>
            <person name="Deboy R.T."/>
            <person name="Tettelin H."/>
            <person name="Boyce J.D."/>
            <person name="McCarl V.P."/>
            <person name="Han X."/>
            <person name="Nelson W.C."/>
            <person name="Madupu R."/>
            <person name="Mohamoud Y."/>
            <person name="Holley T."/>
            <person name="Fedorova N."/>
            <person name="Khouri H."/>
            <person name="Bottomley S.P."/>
            <person name="Whittington R.J."/>
            <person name="Adler B."/>
            <person name="Songer J.G."/>
            <person name="Rood J.I."/>
            <person name="Paulsen I.T."/>
        </authorList>
    </citation>
    <scope>NUCLEOTIDE SEQUENCE [LARGE SCALE GENOMIC DNA]</scope>
    <source>
        <strain evidence="5 6">VCS1703A</strain>
    </source>
</reference>
<dbReference type="KEGG" id="dno:DNO_0773"/>
<dbReference type="Gene3D" id="1.10.260.40">
    <property type="entry name" value="lambda repressor-like DNA-binding domains"/>
    <property type="match status" value="1"/>
</dbReference>
<dbReference type="SUPFAM" id="SSF51306">
    <property type="entry name" value="LexA/Signal peptidase"/>
    <property type="match status" value="1"/>
</dbReference>
<dbReference type="PANTHER" id="PTHR40661:SF2">
    <property type="entry name" value="HTH-TYPE TRANSCRIPTIONAL REGULATOR PRTR"/>
    <property type="match status" value="1"/>
</dbReference>
<evidence type="ECO:0000256" key="1">
    <source>
        <dbReference type="ARBA" id="ARBA00023015"/>
    </source>
</evidence>
<dbReference type="eggNOG" id="COG2932">
    <property type="taxonomic scope" value="Bacteria"/>
</dbReference>
<dbReference type="CDD" id="cd00093">
    <property type="entry name" value="HTH_XRE"/>
    <property type="match status" value="1"/>
</dbReference>
<dbReference type="InterPro" id="IPR039418">
    <property type="entry name" value="LexA-like"/>
</dbReference>
<dbReference type="STRING" id="246195.DNO_0773"/>
<evidence type="ECO:0000313" key="5">
    <source>
        <dbReference type="EMBL" id="ABQ14303.1"/>
    </source>
</evidence>
<name>A5EUX6_DICNV</name>
<dbReference type="CDD" id="cd06529">
    <property type="entry name" value="S24_LexA-like"/>
    <property type="match status" value="1"/>
</dbReference>
<dbReference type="GO" id="GO:0003677">
    <property type="term" value="F:DNA binding"/>
    <property type="evidence" value="ECO:0007669"/>
    <property type="project" value="UniProtKB-KW"/>
</dbReference>
<gene>
    <name evidence="5" type="primary">regA2</name>
    <name evidence="5" type="ordered locus">DNO_0773</name>
</gene>
<keyword evidence="3" id="KW-0804">Transcription</keyword>
<dbReference type="SMART" id="SM00530">
    <property type="entry name" value="HTH_XRE"/>
    <property type="match status" value="2"/>
</dbReference>
<proteinExistence type="predicted"/>
<dbReference type="eggNOG" id="COG1396">
    <property type="taxonomic scope" value="Bacteria"/>
</dbReference>
<evidence type="ECO:0000256" key="3">
    <source>
        <dbReference type="ARBA" id="ARBA00023163"/>
    </source>
</evidence>
<dbReference type="InterPro" id="IPR001387">
    <property type="entry name" value="Cro/C1-type_HTH"/>
</dbReference>
<dbReference type="HOGENOM" id="CLU_066192_1_4_6"/>
<evidence type="ECO:0000313" key="6">
    <source>
        <dbReference type="Proteomes" id="UP000000248"/>
    </source>
</evidence>
<organism evidence="5 6">
    <name type="scientific">Dichelobacter nodosus (strain VCS1703A)</name>
    <dbReference type="NCBI Taxonomy" id="246195"/>
    <lineage>
        <taxon>Bacteria</taxon>
        <taxon>Pseudomonadati</taxon>
        <taxon>Pseudomonadota</taxon>
        <taxon>Gammaproteobacteria</taxon>
        <taxon>Cardiobacteriales</taxon>
        <taxon>Cardiobacteriaceae</taxon>
        <taxon>Dichelobacter</taxon>
    </lineage>
</organism>
<dbReference type="AlphaFoldDB" id="A5EUX6"/>
<dbReference type="EMBL" id="CP000513">
    <property type="protein sequence ID" value="ABQ14303.1"/>
    <property type="molecule type" value="Genomic_DNA"/>
</dbReference>
<dbReference type="InterPro" id="IPR036286">
    <property type="entry name" value="LexA/Signal_pep-like_sf"/>
</dbReference>
<dbReference type="PANTHER" id="PTHR40661">
    <property type="match status" value="1"/>
</dbReference>
<dbReference type="RefSeq" id="WP_012031101.1">
    <property type="nucleotide sequence ID" value="NC_009446.1"/>
</dbReference>
<keyword evidence="2" id="KW-0238">DNA-binding</keyword>
<dbReference type="SUPFAM" id="SSF47413">
    <property type="entry name" value="lambda repressor-like DNA-binding domains"/>
    <property type="match status" value="1"/>
</dbReference>
<dbReference type="InterPro" id="IPR010982">
    <property type="entry name" value="Lambda_DNA-bd_dom_sf"/>
</dbReference>